<reference evidence="2 3" key="1">
    <citation type="submission" date="2019-07" db="EMBL/GenBank/DDBJ databases">
        <title>R&amp;d 2014.</title>
        <authorList>
            <person name="Klenk H.-P."/>
        </authorList>
    </citation>
    <scope>NUCLEOTIDE SEQUENCE [LARGE SCALE GENOMIC DNA]</scope>
    <source>
        <strain evidence="2 3">DSM 43194</strain>
    </source>
</reference>
<gene>
    <name evidence="2" type="ORF">JD82_02070</name>
</gene>
<feature type="transmembrane region" description="Helical" evidence="1">
    <location>
        <begin position="176"/>
        <end position="198"/>
    </location>
</feature>
<dbReference type="EMBL" id="VLJV01000001">
    <property type="protein sequence ID" value="TWH20228.1"/>
    <property type="molecule type" value="Genomic_DNA"/>
</dbReference>
<dbReference type="NCBIfam" id="NF041646">
    <property type="entry name" value="VC0807_fam"/>
    <property type="match status" value="1"/>
</dbReference>
<dbReference type="RefSeq" id="WP_051757521.1">
    <property type="nucleotide sequence ID" value="NZ_JOIJ01000003.1"/>
</dbReference>
<feature type="transmembrane region" description="Helical" evidence="1">
    <location>
        <begin position="62"/>
        <end position="82"/>
    </location>
</feature>
<proteinExistence type="predicted"/>
<dbReference type="OrthoDB" id="4544430at2"/>
<evidence type="ECO:0000256" key="1">
    <source>
        <dbReference type="SAM" id="Phobius"/>
    </source>
</evidence>
<keyword evidence="1" id="KW-0472">Membrane</keyword>
<name>A0A660C9J6_9PSEU</name>
<accession>A0A660C9J6</accession>
<keyword evidence="3" id="KW-1185">Reference proteome</keyword>
<sequence length="221" mass="23262">MTAGDRGGVPPLVWMLLWDVGGPLAAYYGLRAAGVAEHLALLLGALVAAVRVAWTFARTRSFNGFAGLMAALLGVGLLLTLVSGDSRFLLMKESIATGAAAIALLASCAGRNPLLLVVVRDGASASTRDEIDRLCDRIPEFRRAFTRMTVVWAVALLAEAAVRIPLVYLLPVDVMVVLSIVLLGAVVTVLSLWTAWYAGRVQARHAPAETGAAPSDTAREG</sequence>
<dbReference type="Proteomes" id="UP000317303">
    <property type="component" value="Unassembled WGS sequence"/>
</dbReference>
<protein>
    <recommendedName>
        <fullName evidence="4">Intracellular septation protein A</fullName>
    </recommendedName>
</protein>
<feature type="transmembrane region" description="Helical" evidence="1">
    <location>
        <begin position="12"/>
        <end position="30"/>
    </location>
</feature>
<feature type="transmembrane region" description="Helical" evidence="1">
    <location>
        <begin position="39"/>
        <end position="56"/>
    </location>
</feature>
<feature type="transmembrane region" description="Helical" evidence="1">
    <location>
        <begin position="150"/>
        <end position="170"/>
    </location>
</feature>
<dbReference type="AlphaFoldDB" id="A0A660C9J6"/>
<evidence type="ECO:0000313" key="3">
    <source>
        <dbReference type="Proteomes" id="UP000317303"/>
    </source>
</evidence>
<keyword evidence="1" id="KW-1133">Transmembrane helix</keyword>
<evidence type="ECO:0008006" key="4">
    <source>
        <dbReference type="Google" id="ProtNLM"/>
    </source>
</evidence>
<organism evidence="2 3">
    <name type="scientific">Prauserella rugosa</name>
    <dbReference type="NCBI Taxonomy" id="43354"/>
    <lineage>
        <taxon>Bacteria</taxon>
        <taxon>Bacillati</taxon>
        <taxon>Actinomycetota</taxon>
        <taxon>Actinomycetes</taxon>
        <taxon>Pseudonocardiales</taxon>
        <taxon>Pseudonocardiaceae</taxon>
        <taxon>Prauserella</taxon>
    </lineage>
</organism>
<comment type="caution">
    <text evidence="2">The sequence shown here is derived from an EMBL/GenBank/DDBJ whole genome shotgun (WGS) entry which is preliminary data.</text>
</comment>
<evidence type="ECO:0000313" key="2">
    <source>
        <dbReference type="EMBL" id="TWH20228.1"/>
    </source>
</evidence>
<keyword evidence="1" id="KW-0812">Transmembrane</keyword>